<comment type="caution">
    <text evidence="6">The sequence shown here is derived from an EMBL/GenBank/DDBJ whole genome shotgun (WGS) entry which is preliminary data.</text>
</comment>
<keyword evidence="1" id="KW-0540">Nuclease</keyword>
<evidence type="ECO:0000256" key="3">
    <source>
        <dbReference type="ARBA" id="ARBA00022801"/>
    </source>
</evidence>
<dbReference type="SUPFAM" id="SSF88723">
    <property type="entry name" value="PIN domain-like"/>
    <property type="match status" value="1"/>
</dbReference>
<name>A0A2P8D3A4_9ACTN</name>
<dbReference type="Pfam" id="PF01850">
    <property type="entry name" value="PIN"/>
    <property type="match status" value="1"/>
</dbReference>
<sequence>MIVLDSSAILTFLYAEPGHESVKDALESGLVCAANWSETLQKITFHGGDATRQGDLLRLLGLEIEPLTRDDAATAARLFPQTRHAGLSLGDRCCLALAARMGVQALTADRAWADLDIDVQVRLVR</sequence>
<proteinExistence type="predicted"/>
<gene>
    <name evidence="6" type="ORF">CLV30_1344</name>
</gene>
<evidence type="ECO:0000259" key="5">
    <source>
        <dbReference type="Pfam" id="PF01850"/>
    </source>
</evidence>
<dbReference type="Gene3D" id="3.40.50.1010">
    <property type="entry name" value="5'-nuclease"/>
    <property type="match status" value="1"/>
</dbReference>
<keyword evidence="7" id="KW-1185">Reference proteome</keyword>
<dbReference type="RefSeq" id="WP_165358683.1">
    <property type="nucleotide sequence ID" value="NZ_PYGE01000034.1"/>
</dbReference>
<feature type="domain" description="PIN" evidence="5">
    <location>
        <begin position="2"/>
        <end position="116"/>
    </location>
</feature>
<dbReference type="InterPro" id="IPR029060">
    <property type="entry name" value="PIN-like_dom_sf"/>
</dbReference>
<protein>
    <submittedName>
        <fullName evidence="6">PIN domain nuclease of toxin-antitoxin system</fullName>
    </submittedName>
</protein>
<keyword evidence="3" id="KW-0378">Hydrolase</keyword>
<dbReference type="EMBL" id="PYGE01000034">
    <property type="protein sequence ID" value="PSK91703.1"/>
    <property type="molecule type" value="Genomic_DNA"/>
</dbReference>
<dbReference type="CDD" id="cd18682">
    <property type="entry name" value="PIN_VapC-like"/>
    <property type="match status" value="1"/>
</dbReference>
<organism evidence="6 7">
    <name type="scientific">Haloactinopolyspora alba</name>
    <dbReference type="NCBI Taxonomy" id="648780"/>
    <lineage>
        <taxon>Bacteria</taxon>
        <taxon>Bacillati</taxon>
        <taxon>Actinomycetota</taxon>
        <taxon>Actinomycetes</taxon>
        <taxon>Jiangellales</taxon>
        <taxon>Jiangellaceae</taxon>
        <taxon>Haloactinopolyspora</taxon>
    </lineage>
</organism>
<keyword evidence="4" id="KW-0460">Magnesium</keyword>
<evidence type="ECO:0000256" key="4">
    <source>
        <dbReference type="ARBA" id="ARBA00022842"/>
    </source>
</evidence>
<dbReference type="Proteomes" id="UP000243528">
    <property type="component" value="Unassembled WGS sequence"/>
</dbReference>
<accession>A0A2P8D3A4</accession>
<evidence type="ECO:0000313" key="6">
    <source>
        <dbReference type="EMBL" id="PSK91703.1"/>
    </source>
</evidence>
<keyword evidence="2" id="KW-0479">Metal-binding</keyword>
<reference evidence="6 7" key="1">
    <citation type="submission" date="2018-03" db="EMBL/GenBank/DDBJ databases">
        <title>Genomic Encyclopedia of Archaeal and Bacterial Type Strains, Phase II (KMG-II): from individual species to whole genera.</title>
        <authorList>
            <person name="Goeker M."/>
        </authorList>
    </citation>
    <scope>NUCLEOTIDE SEQUENCE [LARGE SCALE GENOMIC DNA]</scope>
    <source>
        <strain evidence="6 7">DSM 45211</strain>
    </source>
</reference>
<evidence type="ECO:0000313" key="7">
    <source>
        <dbReference type="Proteomes" id="UP000243528"/>
    </source>
</evidence>
<evidence type="ECO:0000256" key="2">
    <source>
        <dbReference type="ARBA" id="ARBA00022723"/>
    </source>
</evidence>
<dbReference type="AlphaFoldDB" id="A0A2P8D3A4"/>
<dbReference type="GO" id="GO:0004518">
    <property type="term" value="F:nuclease activity"/>
    <property type="evidence" value="ECO:0007669"/>
    <property type="project" value="UniProtKB-KW"/>
</dbReference>
<dbReference type="InterPro" id="IPR002716">
    <property type="entry name" value="PIN_dom"/>
</dbReference>
<dbReference type="GO" id="GO:0046872">
    <property type="term" value="F:metal ion binding"/>
    <property type="evidence" value="ECO:0007669"/>
    <property type="project" value="UniProtKB-KW"/>
</dbReference>
<dbReference type="GO" id="GO:0016787">
    <property type="term" value="F:hydrolase activity"/>
    <property type="evidence" value="ECO:0007669"/>
    <property type="project" value="UniProtKB-KW"/>
</dbReference>
<evidence type="ECO:0000256" key="1">
    <source>
        <dbReference type="ARBA" id="ARBA00022722"/>
    </source>
</evidence>